<proteinExistence type="predicted"/>
<dbReference type="EMBL" id="JAPAAF010000009">
    <property type="protein sequence ID" value="MCW0482741.1"/>
    <property type="molecule type" value="Genomic_DNA"/>
</dbReference>
<dbReference type="Gene3D" id="1.10.260.40">
    <property type="entry name" value="lambda repressor-like DNA-binding domains"/>
    <property type="match status" value="1"/>
</dbReference>
<dbReference type="InterPro" id="IPR011051">
    <property type="entry name" value="RmlC_Cupin_sf"/>
</dbReference>
<evidence type="ECO:0000256" key="1">
    <source>
        <dbReference type="ARBA" id="ARBA00023125"/>
    </source>
</evidence>
<dbReference type="InterPro" id="IPR050807">
    <property type="entry name" value="TransReg_Diox_bact_type"/>
</dbReference>
<evidence type="ECO:0000259" key="2">
    <source>
        <dbReference type="PROSITE" id="PS50943"/>
    </source>
</evidence>
<keyword evidence="4" id="KW-1185">Reference proteome</keyword>
<dbReference type="PROSITE" id="PS50943">
    <property type="entry name" value="HTH_CROC1"/>
    <property type="match status" value="1"/>
</dbReference>
<organism evidence="3 4">
    <name type="scientific">Gaoshiqia sediminis</name>
    <dbReference type="NCBI Taxonomy" id="2986998"/>
    <lineage>
        <taxon>Bacteria</taxon>
        <taxon>Pseudomonadati</taxon>
        <taxon>Bacteroidota</taxon>
        <taxon>Bacteroidia</taxon>
        <taxon>Marinilabiliales</taxon>
        <taxon>Prolixibacteraceae</taxon>
        <taxon>Gaoshiqia</taxon>
    </lineage>
</organism>
<evidence type="ECO:0000313" key="3">
    <source>
        <dbReference type="EMBL" id="MCW0482741.1"/>
    </source>
</evidence>
<dbReference type="PANTHER" id="PTHR46797:SF19">
    <property type="entry name" value="BLL2473 PROTEIN"/>
    <property type="match status" value="1"/>
</dbReference>
<dbReference type="RefSeq" id="WP_282591346.1">
    <property type="nucleotide sequence ID" value="NZ_JAPAAF010000009.1"/>
</dbReference>
<gene>
    <name evidence="3" type="ORF">N2K84_08390</name>
</gene>
<accession>A0AA41Y774</accession>
<dbReference type="Pfam" id="PF07883">
    <property type="entry name" value="Cupin_2"/>
    <property type="match status" value="1"/>
</dbReference>
<dbReference type="PANTHER" id="PTHR46797">
    <property type="entry name" value="HTH-TYPE TRANSCRIPTIONAL REGULATOR"/>
    <property type="match status" value="1"/>
</dbReference>
<comment type="caution">
    <text evidence="3">The sequence shown here is derived from an EMBL/GenBank/DDBJ whole genome shotgun (WGS) entry which is preliminary data.</text>
</comment>
<sequence length="184" mass="20654">MDLKIREIADRLRGFRDALDLSEDSCAAACGISVEQYNDYEAGNTDIPVSFLYRFSTTFDIEITALLTGDMPRMAGYSLTRKGTGVVAERRKEYKYQALNESFIHKKAQPFVVTVSPDSEPKPIAVYQHQGQEFNLVLKGRLMVVLNGKELVMEEGDSLWFNSGLPHGMKALDGQEAEFLAMIF</sequence>
<dbReference type="AlphaFoldDB" id="A0AA41Y774"/>
<name>A0AA41Y774_9BACT</name>
<feature type="domain" description="HTH cro/C1-type" evidence="2">
    <location>
        <begin position="27"/>
        <end position="66"/>
    </location>
</feature>
<protein>
    <submittedName>
        <fullName evidence="3">XRE family transcriptional regulator</fullName>
    </submittedName>
</protein>
<dbReference type="Gene3D" id="2.60.120.10">
    <property type="entry name" value="Jelly Rolls"/>
    <property type="match status" value="1"/>
</dbReference>
<dbReference type="CDD" id="cd00093">
    <property type="entry name" value="HTH_XRE"/>
    <property type="match status" value="1"/>
</dbReference>
<reference evidence="3" key="1">
    <citation type="submission" date="2022-10" db="EMBL/GenBank/DDBJ databases">
        <title>Gaoshiqiia sediminis gen. nov., sp. nov., isolated from coastal sediment.</title>
        <authorList>
            <person name="Yu W.X."/>
            <person name="Mu D.S."/>
            <person name="Du J.Z."/>
            <person name="Liang Y.Q."/>
        </authorList>
    </citation>
    <scope>NUCLEOTIDE SEQUENCE</scope>
    <source>
        <strain evidence="3">A06</strain>
    </source>
</reference>
<dbReference type="InterPro" id="IPR014710">
    <property type="entry name" value="RmlC-like_jellyroll"/>
</dbReference>
<dbReference type="CDD" id="cd02209">
    <property type="entry name" value="cupin_XRE_C"/>
    <property type="match status" value="1"/>
</dbReference>
<dbReference type="Pfam" id="PF01381">
    <property type="entry name" value="HTH_3"/>
    <property type="match status" value="1"/>
</dbReference>
<dbReference type="GO" id="GO:0003700">
    <property type="term" value="F:DNA-binding transcription factor activity"/>
    <property type="evidence" value="ECO:0007669"/>
    <property type="project" value="TreeGrafter"/>
</dbReference>
<dbReference type="Proteomes" id="UP001163821">
    <property type="component" value="Unassembled WGS sequence"/>
</dbReference>
<dbReference type="GO" id="GO:0005829">
    <property type="term" value="C:cytosol"/>
    <property type="evidence" value="ECO:0007669"/>
    <property type="project" value="TreeGrafter"/>
</dbReference>
<dbReference type="SUPFAM" id="SSF47413">
    <property type="entry name" value="lambda repressor-like DNA-binding domains"/>
    <property type="match status" value="1"/>
</dbReference>
<dbReference type="SUPFAM" id="SSF51182">
    <property type="entry name" value="RmlC-like cupins"/>
    <property type="match status" value="1"/>
</dbReference>
<dbReference type="InterPro" id="IPR010982">
    <property type="entry name" value="Lambda_DNA-bd_dom_sf"/>
</dbReference>
<dbReference type="InterPro" id="IPR001387">
    <property type="entry name" value="Cro/C1-type_HTH"/>
</dbReference>
<dbReference type="InterPro" id="IPR013096">
    <property type="entry name" value="Cupin_2"/>
</dbReference>
<keyword evidence="1" id="KW-0238">DNA-binding</keyword>
<evidence type="ECO:0000313" key="4">
    <source>
        <dbReference type="Proteomes" id="UP001163821"/>
    </source>
</evidence>
<dbReference type="GO" id="GO:0003677">
    <property type="term" value="F:DNA binding"/>
    <property type="evidence" value="ECO:0007669"/>
    <property type="project" value="UniProtKB-KW"/>
</dbReference>
<dbReference type="SMART" id="SM00530">
    <property type="entry name" value="HTH_XRE"/>
    <property type="match status" value="1"/>
</dbReference>